<evidence type="ECO:0000256" key="3">
    <source>
        <dbReference type="ARBA" id="ARBA00020552"/>
    </source>
</evidence>
<evidence type="ECO:0000256" key="1">
    <source>
        <dbReference type="ARBA" id="ARBA00004167"/>
    </source>
</evidence>
<dbReference type="GO" id="GO:0030246">
    <property type="term" value="F:carbohydrate binding"/>
    <property type="evidence" value="ECO:0007669"/>
    <property type="project" value="UniProtKB-KW"/>
</dbReference>
<keyword evidence="8" id="KW-1185">Reference proteome</keyword>
<comment type="subcellular location">
    <subcellularLocation>
        <location evidence="1">Membrane</location>
        <topology evidence="1">Single-pass membrane protein</topology>
    </subcellularLocation>
</comment>
<evidence type="ECO:0000256" key="6">
    <source>
        <dbReference type="ARBA" id="ARBA00025321"/>
    </source>
</evidence>
<accession>A0A504TSS5</accession>
<dbReference type="Proteomes" id="UP000316429">
    <property type="component" value="Unassembled WGS sequence"/>
</dbReference>
<comment type="function">
    <text evidence="6">Has immunoglobulin-binding and hemagglutination properties, and can bind to mannose. Essential for virulence. May be involved in LPS biosynthesis or polysaccharide transport.</text>
</comment>
<name>A0A504TSS5_9HYPH</name>
<evidence type="ECO:0000256" key="5">
    <source>
        <dbReference type="ARBA" id="ARBA00022734"/>
    </source>
</evidence>
<comment type="similarity">
    <text evidence="2">Belongs to the BA14k family.</text>
</comment>
<evidence type="ECO:0000256" key="2">
    <source>
        <dbReference type="ARBA" id="ARBA00010270"/>
    </source>
</evidence>
<keyword evidence="4" id="KW-0472">Membrane</keyword>
<protein>
    <recommendedName>
        <fullName evidence="3">Lectin-like protein BA14k</fullName>
    </recommendedName>
</protein>
<reference evidence="7 8" key="1">
    <citation type="submission" date="2019-06" db="EMBL/GenBank/DDBJ databases">
        <title>Rhizobium sp. CL12 isolated from roots of soybean.</title>
        <authorList>
            <person name="Wang C."/>
        </authorList>
    </citation>
    <scope>NUCLEOTIDE SEQUENCE [LARGE SCALE GENOMIC DNA]</scope>
    <source>
        <strain evidence="7 8">CL12</strain>
    </source>
</reference>
<dbReference type="EMBL" id="VFYP01000005">
    <property type="protein sequence ID" value="TPP05464.1"/>
    <property type="molecule type" value="Genomic_DNA"/>
</dbReference>
<sequence>METIMKTVASLLAGTALAVSTLLGGVVLASAVLEPRDETPHFTGLDVADLWTLTPVRVDPENQTYERLPPRYGSNVVMASASATPQQPDEEKVASVVQKVDVIETSAVTELDQGSEAPVLSPAHVSWCEARYRSYSADDNSYISYRGEMRSCVSPYLNGSPEETGDAKATLVQDETGNATPVAVNSLHANNCLQRYRSYRAEDNSYQPYGGGPRKQCELRTF</sequence>
<organism evidence="7 8">
    <name type="scientific">Rhizobium glycinendophyticum</name>
    <dbReference type="NCBI Taxonomy" id="2589807"/>
    <lineage>
        <taxon>Bacteria</taxon>
        <taxon>Pseudomonadati</taxon>
        <taxon>Pseudomonadota</taxon>
        <taxon>Alphaproteobacteria</taxon>
        <taxon>Hyphomicrobiales</taxon>
        <taxon>Rhizobiaceae</taxon>
        <taxon>Rhizobium/Agrobacterium group</taxon>
        <taxon>Rhizobium</taxon>
    </lineage>
</organism>
<dbReference type="GO" id="GO:0016020">
    <property type="term" value="C:membrane"/>
    <property type="evidence" value="ECO:0007669"/>
    <property type="project" value="UniProtKB-SubCell"/>
</dbReference>
<gene>
    <name evidence="7" type="ORF">FJQ55_20860</name>
</gene>
<dbReference type="Pfam" id="PF07886">
    <property type="entry name" value="BA14K"/>
    <property type="match status" value="2"/>
</dbReference>
<dbReference type="AlphaFoldDB" id="A0A504TSS5"/>
<keyword evidence="5" id="KW-0430">Lectin</keyword>
<proteinExistence type="inferred from homology"/>
<evidence type="ECO:0000313" key="7">
    <source>
        <dbReference type="EMBL" id="TPP05464.1"/>
    </source>
</evidence>
<evidence type="ECO:0000313" key="8">
    <source>
        <dbReference type="Proteomes" id="UP000316429"/>
    </source>
</evidence>
<evidence type="ECO:0000256" key="4">
    <source>
        <dbReference type="ARBA" id="ARBA00022475"/>
    </source>
</evidence>
<keyword evidence="4" id="KW-1003">Cell membrane</keyword>
<comment type="caution">
    <text evidence="7">The sequence shown here is derived from an EMBL/GenBank/DDBJ whole genome shotgun (WGS) entry which is preliminary data.</text>
</comment>
<dbReference type="InterPro" id="IPR012413">
    <property type="entry name" value="BA14K"/>
</dbReference>